<proteinExistence type="predicted"/>
<dbReference type="InterPro" id="IPR050557">
    <property type="entry name" value="RTX_toxin/Mannuronan_C5-epim"/>
</dbReference>
<keyword evidence="4" id="KW-1185">Reference proteome</keyword>
<evidence type="ECO:0000313" key="4">
    <source>
        <dbReference type="Proteomes" id="UP001251085"/>
    </source>
</evidence>
<comment type="caution">
    <text evidence="3">The sequence shown here is derived from an EMBL/GenBank/DDBJ whole genome shotgun (WGS) entry which is preliminary data.</text>
</comment>
<dbReference type="PROSITE" id="PS00330">
    <property type="entry name" value="HEMOLYSIN_CALCIUM"/>
    <property type="match status" value="4"/>
</dbReference>
<dbReference type="Gene3D" id="2.160.20.160">
    <property type="match status" value="1"/>
</dbReference>
<name>A0ABU3EK88_9RHOB</name>
<dbReference type="PANTHER" id="PTHR38340:SF1">
    <property type="entry name" value="S-LAYER PROTEIN"/>
    <property type="match status" value="1"/>
</dbReference>
<sequence>MDIVSNIILARNSKFTVALDERITQGVRAEYAIQMNGNSTLTVDGTVSGQYAVMAYGGYNTIFVSSTGLIETAGHYNSILIRPFNITWPATSSIINHGRISGDVSIDGGEALIENFGIITGTWHGVAGRYLTVLNHGTISTEASLSGNSGIVGVGLQASSYVGGSVLNMTNSGDVVGRDFGICVSWSARYASLNVDNSGTIKGGIAGIAAAIEGNDVVKNSGTIIGDVLLEGGNDIYISIGSGSVRGKINAGDGNDTVRGGAADEHFLGGAGNDVIYLSQGNDTLDGGNGFDIASFALARSGIVARLGETFYSSGDGGFSSTLLNFEGFSGSAHADDLEGDDHDNMLDGYFGSDTLRGGAGNDTYVVDNAGDRVIEGAGQGTDLVQSSISHTLASNVENLTLLGTAALSATGNTLGNVLTGNAGSNRLFGLAGNDTLNGGAGNDALDGGTGADRMAGGTGNDTYRVDNAGDRVVEGAGQGTDLVQSSISHTLASNVENLTLLGTAALSATGNALGNVLTGNAGNNRLSGLAGNDTLNGGAGNDVLDGGTGADRMAGGTGNDTYRVDNAGDRVVEGAAQGTDLVQSSISHTLASNVENLTLLGTAALSATGNALGNVLTGNAGNNRLSGLAGNDTLNGGAGNDVLDGGTGADRMAGGGGADSFVFTALSDSTAGPTGRDTITDFSVTQHDLIDLRGIDANMSRTGNQAFNYIGNAAFTGHAGELSARTVTGGTLISGDVNGDKIADFAILLDDRLVLGADSFLL</sequence>
<dbReference type="SUPFAM" id="SSF51120">
    <property type="entry name" value="beta-Roll"/>
    <property type="match status" value="4"/>
</dbReference>
<dbReference type="RefSeq" id="WP_311761749.1">
    <property type="nucleotide sequence ID" value="NZ_JAVRQI010000029.1"/>
</dbReference>
<dbReference type="Gene3D" id="2.150.10.10">
    <property type="entry name" value="Serralysin-like metalloprotease, C-terminal"/>
    <property type="match status" value="2"/>
</dbReference>
<gene>
    <name evidence="3" type="ORF">RM190_22620</name>
</gene>
<dbReference type="InterPro" id="IPR001343">
    <property type="entry name" value="Hemolysn_Ca-bd"/>
</dbReference>
<protein>
    <submittedName>
        <fullName evidence="3">Calcium-binding protein</fullName>
    </submittedName>
</protein>
<organism evidence="3 4">
    <name type="scientific">Paracoccus broussonetiae</name>
    <dbReference type="NCBI Taxonomy" id="3075834"/>
    <lineage>
        <taxon>Bacteria</taxon>
        <taxon>Pseudomonadati</taxon>
        <taxon>Pseudomonadota</taxon>
        <taxon>Alphaproteobacteria</taxon>
        <taxon>Rhodobacterales</taxon>
        <taxon>Paracoccaceae</taxon>
        <taxon>Paracoccus</taxon>
    </lineage>
</organism>
<dbReference type="Proteomes" id="UP001251085">
    <property type="component" value="Unassembled WGS sequence"/>
</dbReference>
<accession>A0ABU3EK88</accession>
<evidence type="ECO:0000313" key="3">
    <source>
        <dbReference type="EMBL" id="MDT1064667.1"/>
    </source>
</evidence>
<dbReference type="Pfam" id="PF00353">
    <property type="entry name" value="HemolysinCabind"/>
    <property type="match status" value="5"/>
</dbReference>
<keyword evidence="2" id="KW-0964">Secreted</keyword>
<dbReference type="PRINTS" id="PR00313">
    <property type="entry name" value="CABNDNGRPT"/>
</dbReference>
<evidence type="ECO:0000256" key="1">
    <source>
        <dbReference type="ARBA" id="ARBA00004613"/>
    </source>
</evidence>
<dbReference type="EMBL" id="JAVRQI010000029">
    <property type="protein sequence ID" value="MDT1064667.1"/>
    <property type="molecule type" value="Genomic_DNA"/>
</dbReference>
<dbReference type="InterPro" id="IPR011049">
    <property type="entry name" value="Serralysin-like_metalloprot_C"/>
</dbReference>
<evidence type="ECO:0000256" key="2">
    <source>
        <dbReference type="ARBA" id="ARBA00022525"/>
    </source>
</evidence>
<dbReference type="PANTHER" id="PTHR38340">
    <property type="entry name" value="S-LAYER PROTEIN"/>
    <property type="match status" value="1"/>
</dbReference>
<dbReference type="InterPro" id="IPR018511">
    <property type="entry name" value="Hemolysin-typ_Ca-bd_CS"/>
</dbReference>
<reference evidence="4" key="1">
    <citation type="submission" date="2023-07" db="EMBL/GenBank/DDBJ databases">
        <title>Characterization of two Paracoccaceae strains isolated from Phycosphere and proposal of Xinfangfangia lacusdiani sp. nov.</title>
        <authorList>
            <person name="Deng Y."/>
            <person name="Zhang Y.Q."/>
        </authorList>
    </citation>
    <scope>NUCLEOTIDE SEQUENCE [LARGE SCALE GENOMIC DNA]</scope>
    <source>
        <strain evidence="4">CPCC 101403</strain>
    </source>
</reference>
<comment type="subcellular location">
    <subcellularLocation>
        <location evidence="1">Secreted</location>
    </subcellularLocation>
</comment>